<dbReference type="AlphaFoldDB" id="A0AAW0GT79"/>
<dbReference type="Pfam" id="PF15193">
    <property type="entry name" value="FAM24"/>
    <property type="match status" value="1"/>
</dbReference>
<feature type="non-terminal residue" evidence="5">
    <location>
        <position position="174"/>
    </location>
</feature>
<gene>
    <name evidence="5" type="ORF">U0070_003079</name>
</gene>
<evidence type="ECO:0000256" key="4">
    <source>
        <dbReference type="ARBA" id="ARBA00022729"/>
    </source>
</evidence>
<dbReference type="EMBL" id="JBBHLL010005000">
    <property type="protein sequence ID" value="KAK7795002.1"/>
    <property type="molecule type" value="Genomic_DNA"/>
</dbReference>
<comment type="subcellular location">
    <subcellularLocation>
        <location evidence="1">Secreted</location>
    </subcellularLocation>
</comment>
<keyword evidence="6" id="KW-1185">Reference proteome</keyword>
<name>A0AAW0GT79_MYOGA</name>
<dbReference type="GO" id="GO:0005576">
    <property type="term" value="C:extracellular region"/>
    <property type="evidence" value="ECO:0007669"/>
    <property type="project" value="UniProtKB-SubCell"/>
</dbReference>
<keyword evidence="3" id="KW-0964">Secreted</keyword>
<dbReference type="InterPro" id="IPR028122">
    <property type="entry name" value="FAM24"/>
</dbReference>
<evidence type="ECO:0000256" key="2">
    <source>
        <dbReference type="ARBA" id="ARBA00007386"/>
    </source>
</evidence>
<organism evidence="5 6">
    <name type="scientific">Myodes glareolus</name>
    <name type="common">Bank vole</name>
    <name type="synonym">Clethrionomys glareolus</name>
    <dbReference type="NCBI Taxonomy" id="447135"/>
    <lineage>
        <taxon>Eukaryota</taxon>
        <taxon>Metazoa</taxon>
        <taxon>Chordata</taxon>
        <taxon>Craniata</taxon>
        <taxon>Vertebrata</taxon>
        <taxon>Euteleostomi</taxon>
        <taxon>Mammalia</taxon>
        <taxon>Eutheria</taxon>
        <taxon>Euarchontoglires</taxon>
        <taxon>Glires</taxon>
        <taxon>Rodentia</taxon>
        <taxon>Myomorpha</taxon>
        <taxon>Muroidea</taxon>
        <taxon>Cricetidae</taxon>
        <taxon>Arvicolinae</taxon>
        <taxon>Myodes</taxon>
    </lineage>
</organism>
<comment type="similarity">
    <text evidence="2">Belongs to the FAM24 family.</text>
</comment>
<evidence type="ECO:0000313" key="6">
    <source>
        <dbReference type="Proteomes" id="UP001488838"/>
    </source>
</evidence>
<feature type="non-terminal residue" evidence="5">
    <location>
        <position position="1"/>
    </location>
</feature>
<proteinExistence type="inferred from homology"/>
<reference evidence="5 6" key="1">
    <citation type="journal article" date="2023" name="bioRxiv">
        <title>Conserved and derived expression patterns and positive selection on dental genes reveal complex evolutionary context of ever-growing rodent molars.</title>
        <authorList>
            <person name="Calamari Z.T."/>
            <person name="Song A."/>
            <person name="Cohen E."/>
            <person name="Akter M."/>
            <person name="Roy R.D."/>
            <person name="Hallikas O."/>
            <person name="Christensen M.M."/>
            <person name="Li P."/>
            <person name="Marangoni P."/>
            <person name="Jernvall J."/>
            <person name="Klein O.D."/>
        </authorList>
    </citation>
    <scope>NUCLEOTIDE SEQUENCE [LARGE SCALE GENOMIC DNA]</scope>
    <source>
        <strain evidence="5">V071</strain>
    </source>
</reference>
<evidence type="ECO:0000313" key="5">
    <source>
        <dbReference type="EMBL" id="KAK7795002.1"/>
    </source>
</evidence>
<sequence>IVKEADVAVSCIDPCKVTHENIIRVKPIPTESCRTLQCCDACNVFADVASGTTSLMISTDGAKAQVQIKAGGAAMELLSPVTGSLGNSETYKSLRALRHPAKMEVTGRLFILAALVASCGAQLMSSVTEGTIDINTDLGCCRATDPDMAFSSIPGSDDTMASLTAQSWDTNMDT</sequence>
<protein>
    <submittedName>
        <fullName evidence="5">Uncharacterized protein</fullName>
    </submittedName>
</protein>
<comment type="caution">
    <text evidence="5">The sequence shown here is derived from an EMBL/GenBank/DDBJ whole genome shotgun (WGS) entry which is preliminary data.</text>
</comment>
<keyword evidence="4" id="KW-0732">Signal</keyword>
<evidence type="ECO:0000256" key="3">
    <source>
        <dbReference type="ARBA" id="ARBA00022525"/>
    </source>
</evidence>
<accession>A0AAW0GT79</accession>
<dbReference type="Proteomes" id="UP001488838">
    <property type="component" value="Unassembled WGS sequence"/>
</dbReference>
<evidence type="ECO:0000256" key="1">
    <source>
        <dbReference type="ARBA" id="ARBA00004613"/>
    </source>
</evidence>